<dbReference type="Proteomes" id="UP000245466">
    <property type="component" value="Unassembled WGS sequence"/>
</dbReference>
<feature type="transmembrane region" description="Helical" evidence="1">
    <location>
        <begin position="26"/>
        <end position="47"/>
    </location>
</feature>
<feature type="transmembrane region" description="Helical" evidence="1">
    <location>
        <begin position="99"/>
        <end position="120"/>
    </location>
</feature>
<dbReference type="AlphaFoldDB" id="A0A2U1AX00"/>
<evidence type="ECO:0000313" key="3">
    <source>
        <dbReference type="Proteomes" id="UP000245466"/>
    </source>
</evidence>
<keyword evidence="1" id="KW-0472">Membrane</keyword>
<comment type="caution">
    <text evidence="2">The sequence shown here is derived from an EMBL/GenBank/DDBJ whole genome shotgun (WGS) entry which is preliminary data.</text>
</comment>
<evidence type="ECO:0000313" key="2">
    <source>
        <dbReference type="EMBL" id="PVY40949.1"/>
    </source>
</evidence>
<accession>A0A2U1AX00</accession>
<protein>
    <submittedName>
        <fullName evidence="2">Uncharacterized protein</fullName>
    </submittedName>
</protein>
<name>A0A2U1AX00_9BACT</name>
<reference evidence="2 3" key="1">
    <citation type="submission" date="2018-04" db="EMBL/GenBank/DDBJ databases">
        <title>Genomic Encyclopedia of Type Strains, Phase IV (KMG-IV): sequencing the most valuable type-strain genomes for metagenomic binning, comparative biology and taxonomic classification.</title>
        <authorList>
            <person name="Goeker M."/>
        </authorList>
    </citation>
    <scope>NUCLEOTIDE SEQUENCE [LARGE SCALE GENOMIC DNA]</scope>
    <source>
        <strain evidence="2 3">DSM 100231</strain>
    </source>
</reference>
<proteinExistence type="predicted"/>
<evidence type="ECO:0000256" key="1">
    <source>
        <dbReference type="SAM" id="Phobius"/>
    </source>
</evidence>
<organism evidence="2 3">
    <name type="scientific">Pontibacter virosus</name>
    <dbReference type="NCBI Taxonomy" id="1765052"/>
    <lineage>
        <taxon>Bacteria</taxon>
        <taxon>Pseudomonadati</taxon>
        <taxon>Bacteroidota</taxon>
        <taxon>Cytophagia</taxon>
        <taxon>Cytophagales</taxon>
        <taxon>Hymenobacteraceae</taxon>
        <taxon>Pontibacter</taxon>
    </lineage>
</organism>
<feature type="transmembrane region" description="Helical" evidence="1">
    <location>
        <begin position="59"/>
        <end position="78"/>
    </location>
</feature>
<keyword evidence="1" id="KW-1133">Transmembrane helix</keyword>
<dbReference type="EMBL" id="QEKI01000006">
    <property type="protein sequence ID" value="PVY40949.1"/>
    <property type="molecule type" value="Genomic_DNA"/>
</dbReference>
<gene>
    <name evidence="2" type="ORF">C8E01_106291</name>
</gene>
<keyword evidence="3" id="KW-1185">Reference proteome</keyword>
<sequence length="127" mass="15011">MSLYNYLYYHYYLLFYKWRKDDIPEWNAVFALSIFLIANIFILAFLLGHRPGNNFDPKIVGGIFGFLIILLNYIIYIRNDNYKLVAKRFNQRTKTEEKAGIAIVILCTIEGFLLPFIFAYTHGFGLY</sequence>
<keyword evidence="1" id="KW-0812">Transmembrane</keyword>